<feature type="region of interest" description="Disordered" evidence="1">
    <location>
        <begin position="108"/>
        <end position="133"/>
    </location>
</feature>
<dbReference type="Proteomes" id="UP000326344">
    <property type="component" value="Unassembled WGS sequence"/>
</dbReference>
<name>A0A5N1JNS3_9BACT</name>
<reference evidence="2 3" key="1">
    <citation type="submission" date="2019-09" db="EMBL/GenBank/DDBJ databases">
        <title>Genome Sequence of Larkinella sp MA1.</title>
        <authorList>
            <person name="Srinivasan S."/>
        </authorList>
    </citation>
    <scope>NUCLEOTIDE SEQUENCE [LARGE SCALE GENOMIC DNA]</scope>
    <source>
        <strain evidence="2 3">MA1</strain>
    </source>
</reference>
<feature type="compositionally biased region" description="Gly residues" evidence="1">
    <location>
        <begin position="108"/>
        <end position="131"/>
    </location>
</feature>
<comment type="caution">
    <text evidence="2">The sequence shown here is derived from an EMBL/GenBank/DDBJ whole genome shotgun (WGS) entry which is preliminary data.</text>
</comment>
<evidence type="ECO:0000313" key="2">
    <source>
        <dbReference type="EMBL" id="KAA9357266.1"/>
    </source>
</evidence>
<dbReference type="RefSeq" id="WP_150875383.1">
    <property type="nucleotide sequence ID" value="NZ_VTWS01000001.1"/>
</dbReference>
<proteinExistence type="predicted"/>
<evidence type="ECO:0000256" key="1">
    <source>
        <dbReference type="SAM" id="MobiDB-lite"/>
    </source>
</evidence>
<dbReference type="EMBL" id="VTWS01000001">
    <property type="protein sequence ID" value="KAA9357266.1"/>
    <property type="molecule type" value="Genomic_DNA"/>
</dbReference>
<organism evidence="2 3">
    <name type="scientific">Larkinella humicola</name>
    <dbReference type="NCBI Taxonomy" id="2607654"/>
    <lineage>
        <taxon>Bacteria</taxon>
        <taxon>Pseudomonadati</taxon>
        <taxon>Bacteroidota</taxon>
        <taxon>Cytophagia</taxon>
        <taxon>Cytophagales</taxon>
        <taxon>Spirosomataceae</taxon>
        <taxon>Larkinella</taxon>
    </lineage>
</organism>
<dbReference type="AlphaFoldDB" id="A0A5N1JNS3"/>
<accession>A0A5N1JNS3</accession>
<sequence length="284" mass="30519">MKFDYSASITHFWEEAPDQPGYKYVYAAVFCAIIQQIKEGGNRSININFNRVNALLKIPQDTYLDSLKWLNEAGFWQYFPGKNRFREATVYIPVPECIEPGIPGSNGGAMGGATGGSMGGAKEGSNGGATGGATDFSPPHTPPLEVKNILPTNPPVSEPVGGSVGESISHFEKQGRGYSIPTNIDLTEDEQQDLVAAFGKSKLTRALLLVSSFKRKKGGSLATSDFTNVVEWAAQAVDRQDAEAEQWLKEPVGGRQLVHPATLTESGRPPVTGAPKALYALMNS</sequence>
<evidence type="ECO:0000313" key="3">
    <source>
        <dbReference type="Proteomes" id="UP000326344"/>
    </source>
</evidence>
<gene>
    <name evidence="2" type="ORF">F0P93_05890</name>
</gene>
<protein>
    <submittedName>
        <fullName evidence="2">Uncharacterized protein</fullName>
    </submittedName>
</protein>
<keyword evidence="3" id="KW-1185">Reference proteome</keyword>